<dbReference type="EMBL" id="CP133612">
    <property type="protein sequence ID" value="WMV09815.1"/>
    <property type="molecule type" value="Genomic_DNA"/>
</dbReference>
<reference evidence="1" key="1">
    <citation type="submission" date="2023-08" db="EMBL/GenBank/DDBJ databases">
        <title>A de novo genome assembly of Solanum verrucosum Schlechtendal, a Mexican diploid species geographically isolated from the other diploid A-genome species in potato relatives.</title>
        <authorList>
            <person name="Hosaka K."/>
        </authorList>
    </citation>
    <scope>NUCLEOTIDE SEQUENCE</scope>
    <source>
        <tissue evidence="1">Young leaves</tissue>
    </source>
</reference>
<name>A0AAF0PTV5_SOLVR</name>
<dbReference type="CDD" id="cd09272">
    <property type="entry name" value="RNase_HI_RT_Ty1"/>
    <property type="match status" value="1"/>
</dbReference>
<gene>
    <name evidence="1" type="ORF">MTR67_003200</name>
</gene>
<dbReference type="PANTHER" id="PTHR11439:SF524">
    <property type="entry name" value="RNA-DIRECTED DNA POLYMERASE, PROTEIN KINASE RLK-PELLE-DLSV FAMILY"/>
    <property type="match status" value="1"/>
</dbReference>
<dbReference type="PANTHER" id="PTHR11439">
    <property type="entry name" value="GAG-POL-RELATED RETROTRANSPOSON"/>
    <property type="match status" value="1"/>
</dbReference>
<protein>
    <submittedName>
        <fullName evidence="1">Uncharacterized protein</fullName>
    </submittedName>
</protein>
<keyword evidence="2" id="KW-1185">Reference proteome</keyword>
<organism evidence="1 2">
    <name type="scientific">Solanum verrucosum</name>
    <dbReference type="NCBI Taxonomy" id="315347"/>
    <lineage>
        <taxon>Eukaryota</taxon>
        <taxon>Viridiplantae</taxon>
        <taxon>Streptophyta</taxon>
        <taxon>Embryophyta</taxon>
        <taxon>Tracheophyta</taxon>
        <taxon>Spermatophyta</taxon>
        <taxon>Magnoliopsida</taxon>
        <taxon>eudicotyledons</taxon>
        <taxon>Gunneridae</taxon>
        <taxon>Pentapetalae</taxon>
        <taxon>asterids</taxon>
        <taxon>lamiids</taxon>
        <taxon>Solanales</taxon>
        <taxon>Solanaceae</taxon>
        <taxon>Solanoideae</taxon>
        <taxon>Solaneae</taxon>
        <taxon>Solanum</taxon>
    </lineage>
</organism>
<dbReference type="Proteomes" id="UP001234989">
    <property type="component" value="Chromosome 1"/>
</dbReference>
<proteinExistence type="predicted"/>
<dbReference type="AlphaFoldDB" id="A0AAF0PTV5"/>
<evidence type="ECO:0000313" key="1">
    <source>
        <dbReference type="EMBL" id="WMV09815.1"/>
    </source>
</evidence>
<accession>A0AAF0PTV5</accession>
<sequence length="147" mass="16578">MIVGSLPYLTLTRHDITHAVNLASQFMQSPIIEQLQGVEKIFMYIKGTLHFGLRLISQSRCRLYGYSDADQGGCTITTRFTTGYNIYLGANCISWTFKRQMTIAKSSAKAEYRALASTAEGNDMDHISISSFWRVPQVQFLHCIVIT</sequence>
<evidence type="ECO:0000313" key="2">
    <source>
        <dbReference type="Proteomes" id="UP001234989"/>
    </source>
</evidence>